<organism evidence="10 11">
    <name type="scientific">Colletotrichum destructivum</name>
    <dbReference type="NCBI Taxonomy" id="34406"/>
    <lineage>
        <taxon>Eukaryota</taxon>
        <taxon>Fungi</taxon>
        <taxon>Dikarya</taxon>
        <taxon>Ascomycota</taxon>
        <taxon>Pezizomycotina</taxon>
        <taxon>Sordariomycetes</taxon>
        <taxon>Hypocreomycetidae</taxon>
        <taxon>Glomerellales</taxon>
        <taxon>Glomerellaceae</taxon>
        <taxon>Colletotrichum</taxon>
        <taxon>Colletotrichum destructivum species complex</taxon>
    </lineage>
</organism>
<keyword evidence="11" id="KW-1185">Reference proteome</keyword>
<proteinExistence type="inferred from homology"/>
<evidence type="ECO:0000259" key="9">
    <source>
        <dbReference type="Pfam" id="PF24779"/>
    </source>
</evidence>
<keyword evidence="3" id="KW-0698">rRNA processing</keyword>
<dbReference type="PANTHER" id="PTHR12416">
    <property type="entry name" value="RRNA-PROCESSING PROTEIN UTP23 HOMOLOG"/>
    <property type="match status" value="1"/>
</dbReference>
<feature type="region of interest" description="Disordered" evidence="8">
    <location>
        <begin position="171"/>
        <end position="307"/>
    </location>
</feature>
<dbReference type="SUPFAM" id="SSF88723">
    <property type="entry name" value="PIN domain-like"/>
    <property type="match status" value="1"/>
</dbReference>
<dbReference type="GO" id="GO:0032040">
    <property type="term" value="C:small-subunit processome"/>
    <property type="evidence" value="ECO:0007669"/>
    <property type="project" value="InterPro"/>
</dbReference>
<dbReference type="KEGG" id="cdet:87946449"/>
<dbReference type="RefSeq" id="XP_062782156.1">
    <property type="nucleotide sequence ID" value="XM_062926105.1"/>
</dbReference>
<evidence type="ECO:0000256" key="1">
    <source>
        <dbReference type="ARBA" id="ARBA00004604"/>
    </source>
</evidence>
<evidence type="ECO:0000256" key="2">
    <source>
        <dbReference type="ARBA" id="ARBA00022517"/>
    </source>
</evidence>
<dbReference type="InterPro" id="IPR029060">
    <property type="entry name" value="PIN-like_dom_sf"/>
</dbReference>
<comment type="function">
    <text evidence="5">Involved in rRNA-processing and ribosome biogenesis.</text>
</comment>
<dbReference type="EMBL" id="CP137310">
    <property type="protein sequence ID" value="WQF84933.1"/>
    <property type="molecule type" value="Genomic_DNA"/>
</dbReference>
<dbReference type="CDD" id="cd09865">
    <property type="entry name" value="PIN_ScUtp23p-like"/>
    <property type="match status" value="1"/>
</dbReference>
<dbReference type="FunFam" id="3.40.50.1010:FF:000006">
    <property type="entry name" value="rRNA-processing protein UTP23 homolog"/>
    <property type="match status" value="1"/>
</dbReference>
<sequence length="307" mass="34294">MRGKRSKQYRKLMNQYSLSWGFREPYQCLVDAEMVVDCHNFRYDLLAGLERTLHGKVKPMITQCEIRKLYLRKNEPDMNKIIDFAKTLERRRCGHLPEDYPEPLSTMDCMKAVVDPKGNLVNKHRYCVASQSVDVRRMLREIPGVPQIYIKRSVMILEPMATESVAIRTKEEKSKFRDGLVRPERKRKRGEDEDDDESGKEGKTVASGGQDKKSYKKKGPKGPNPLAVKKPKKATEGGAKQKTEPRLATGAGTGAGEGGGEGEGEGEGEGPAKKKRRRRQKNQTGDVESGAPATQGEATAERAAESS</sequence>
<feature type="compositionally biased region" description="Basic and acidic residues" evidence="8">
    <location>
        <begin position="171"/>
        <end position="183"/>
    </location>
</feature>
<dbReference type="AlphaFoldDB" id="A0AAX4IN18"/>
<dbReference type="InterPro" id="IPR057776">
    <property type="entry name" value="UTP23_sensor"/>
</dbReference>
<evidence type="ECO:0000256" key="5">
    <source>
        <dbReference type="ARBA" id="ARBA00037300"/>
    </source>
</evidence>
<evidence type="ECO:0000256" key="8">
    <source>
        <dbReference type="SAM" id="MobiDB-lite"/>
    </source>
</evidence>
<dbReference type="Pfam" id="PF24779">
    <property type="entry name" value="UTP23_sensor"/>
    <property type="match status" value="1"/>
</dbReference>
<name>A0AAX4IN18_9PEZI</name>
<evidence type="ECO:0000256" key="3">
    <source>
        <dbReference type="ARBA" id="ARBA00022552"/>
    </source>
</evidence>
<gene>
    <name evidence="10" type="ORF">CDEST_09947</name>
</gene>
<feature type="domain" description="UTP23 sensor motif region" evidence="9">
    <location>
        <begin position="215"/>
        <end position="233"/>
    </location>
</feature>
<dbReference type="Gene3D" id="3.40.50.1010">
    <property type="entry name" value="5'-nuclease"/>
    <property type="match status" value="1"/>
</dbReference>
<protein>
    <recommendedName>
        <fullName evidence="7">U three protein 23</fullName>
    </recommendedName>
</protein>
<feature type="compositionally biased region" description="Basic and acidic residues" evidence="8">
    <location>
        <begin position="233"/>
        <end position="245"/>
    </location>
</feature>
<comment type="subcellular location">
    <subcellularLocation>
        <location evidence="1">Nucleus</location>
        <location evidence="1">Nucleolus</location>
    </subcellularLocation>
</comment>
<dbReference type="GO" id="GO:0006364">
    <property type="term" value="P:rRNA processing"/>
    <property type="evidence" value="ECO:0007669"/>
    <property type="project" value="UniProtKB-KW"/>
</dbReference>
<dbReference type="InterPro" id="IPR006984">
    <property type="entry name" value="Fcf1/UTP23"/>
</dbReference>
<evidence type="ECO:0000313" key="10">
    <source>
        <dbReference type="EMBL" id="WQF84933.1"/>
    </source>
</evidence>
<evidence type="ECO:0000256" key="7">
    <source>
        <dbReference type="ARBA" id="ARBA00076388"/>
    </source>
</evidence>
<evidence type="ECO:0000313" key="11">
    <source>
        <dbReference type="Proteomes" id="UP001322277"/>
    </source>
</evidence>
<accession>A0AAX4IN18</accession>
<evidence type="ECO:0000256" key="4">
    <source>
        <dbReference type="ARBA" id="ARBA00023242"/>
    </source>
</evidence>
<keyword evidence="2" id="KW-0690">Ribosome biogenesis</keyword>
<evidence type="ECO:0000256" key="6">
    <source>
        <dbReference type="ARBA" id="ARBA00038503"/>
    </source>
</evidence>
<dbReference type="Proteomes" id="UP001322277">
    <property type="component" value="Chromosome 6"/>
</dbReference>
<keyword evidence="4" id="KW-0539">Nucleus</keyword>
<dbReference type="GeneID" id="87946449"/>
<comment type="similarity">
    <text evidence="6">Belongs to the UTP23/FCF1 family. UTP23 subfamily.</text>
</comment>
<reference evidence="11" key="1">
    <citation type="journal article" date="2023" name="bioRxiv">
        <title>Complete genome of the Medicago anthracnose fungus, Colletotrichum destructivum, reveals a mini-chromosome-like region within a core chromosome.</title>
        <authorList>
            <person name="Lapalu N."/>
            <person name="Simon A."/>
            <person name="Lu A."/>
            <person name="Plaumann P.-L."/>
            <person name="Amselem J."/>
            <person name="Pigne S."/>
            <person name="Auger A."/>
            <person name="Koch C."/>
            <person name="Dallery J.-F."/>
            <person name="O'Connell R.J."/>
        </authorList>
    </citation>
    <scope>NUCLEOTIDE SEQUENCE [LARGE SCALE GENOMIC DNA]</scope>
    <source>
        <strain evidence="11">CBS 520.97</strain>
    </source>
</reference>
<dbReference type="Pfam" id="PF04900">
    <property type="entry name" value="Fcf1"/>
    <property type="match status" value="1"/>
</dbReference>